<dbReference type="AlphaFoldDB" id="A0A2S5B859"/>
<feature type="region of interest" description="Disordered" evidence="1">
    <location>
        <begin position="828"/>
        <end position="921"/>
    </location>
</feature>
<accession>A0A2S5B859</accession>
<dbReference type="EMBL" id="PJQD01000044">
    <property type="protein sequence ID" value="POY72949.1"/>
    <property type="molecule type" value="Genomic_DNA"/>
</dbReference>
<feature type="compositionally biased region" description="Basic and acidic residues" evidence="1">
    <location>
        <begin position="857"/>
        <end position="881"/>
    </location>
</feature>
<dbReference type="OrthoDB" id="185373at2759"/>
<gene>
    <name evidence="2" type="ORF">BMF94_4025</name>
</gene>
<evidence type="ECO:0000256" key="1">
    <source>
        <dbReference type="SAM" id="MobiDB-lite"/>
    </source>
</evidence>
<organism evidence="2 3">
    <name type="scientific">Rhodotorula taiwanensis</name>
    <dbReference type="NCBI Taxonomy" id="741276"/>
    <lineage>
        <taxon>Eukaryota</taxon>
        <taxon>Fungi</taxon>
        <taxon>Dikarya</taxon>
        <taxon>Basidiomycota</taxon>
        <taxon>Pucciniomycotina</taxon>
        <taxon>Microbotryomycetes</taxon>
        <taxon>Sporidiobolales</taxon>
        <taxon>Sporidiobolaceae</taxon>
        <taxon>Rhodotorula</taxon>
    </lineage>
</organism>
<comment type="caution">
    <text evidence="2">The sequence shown here is derived from an EMBL/GenBank/DDBJ whole genome shotgun (WGS) entry which is preliminary data.</text>
</comment>
<protein>
    <submittedName>
        <fullName evidence="2">Uncharacterized protein</fullName>
    </submittedName>
</protein>
<dbReference type="InterPro" id="IPR011990">
    <property type="entry name" value="TPR-like_helical_dom_sf"/>
</dbReference>
<feature type="region of interest" description="Disordered" evidence="1">
    <location>
        <begin position="721"/>
        <end position="746"/>
    </location>
</feature>
<feature type="compositionally biased region" description="Basic and acidic residues" evidence="1">
    <location>
        <begin position="828"/>
        <end position="840"/>
    </location>
</feature>
<feature type="region of interest" description="Disordered" evidence="1">
    <location>
        <begin position="201"/>
        <end position="240"/>
    </location>
</feature>
<reference evidence="2 3" key="1">
    <citation type="journal article" date="2018" name="Front. Microbiol.">
        <title>Prospects for Fungal Bioremediation of Acidic Radioactive Waste Sites: Characterization and Genome Sequence of Rhodotorula taiwanensis MD1149.</title>
        <authorList>
            <person name="Tkavc R."/>
            <person name="Matrosova V.Y."/>
            <person name="Grichenko O.E."/>
            <person name="Gostincar C."/>
            <person name="Volpe R.P."/>
            <person name="Klimenkova P."/>
            <person name="Gaidamakova E.K."/>
            <person name="Zhou C.E."/>
            <person name="Stewart B.J."/>
            <person name="Lyman M.G."/>
            <person name="Malfatti S.A."/>
            <person name="Rubinfeld B."/>
            <person name="Courtot M."/>
            <person name="Singh J."/>
            <person name="Dalgard C.L."/>
            <person name="Hamilton T."/>
            <person name="Frey K.G."/>
            <person name="Gunde-Cimerman N."/>
            <person name="Dugan L."/>
            <person name="Daly M.J."/>
        </authorList>
    </citation>
    <scope>NUCLEOTIDE SEQUENCE [LARGE SCALE GENOMIC DNA]</scope>
    <source>
        <strain evidence="2 3">MD1149</strain>
    </source>
</reference>
<feature type="compositionally biased region" description="Basic and acidic residues" evidence="1">
    <location>
        <begin position="911"/>
        <end position="921"/>
    </location>
</feature>
<feature type="compositionally biased region" description="Low complexity" evidence="1">
    <location>
        <begin position="897"/>
        <end position="909"/>
    </location>
</feature>
<proteinExistence type="predicted"/>
<name>A0A2S5B859_9BASI</name>
<evidence type="ECO:0000313" key="3">
    <source>
        <dbReference type="Proteomes" id="UP000237144"/>
    </source>
</evidence>
<sequence>MLVSGAGRSVVAAAARAGARAGSCRSASAAAATRRTVRPDSEQTDSYQLADKVKQLVLASTRRQKSTPGSQSGDSLSPALHLIRTAPTRAATVVVWNVLLNSILTTTSSHAKPSDDAQAVQRAYQVWMEMKRRGVVPTSRSYGTFLTGVAKRAKRAARAQQQQQQSGCTVPPDGWNADLRAKVETVHKQWRTHCERVLERQASSLEGRSRREARGRAAAPADSDGDDALDGKHDSPESLSAVPTNQYLSFLSASLDLCSGSVKAPFGGSTPPPAAGPLLSHLVQTFEGMPDPDHPDRNGLARLGRTSVSYAIVWGALKSALRLVDAAAAAASIDPEATGQEKRREIDDGLELLSIGESASPTPPTVEALPTTQQILDKALALWVHLVSHPPTPELPSPSHSSPSSSAESLSPILPTALISLYLSLSLSASASIPPATHARFLSLPQVAFGFVPPSRIADLEPPHPPSLVEPLCGSSGAMDHAAFGASLRLAMRAAPSAGVSQGATWTRSWWDQVRDYPGRFGLARGFGQDDPVSSSSAPPLSGAVLGEEALRDREAAEVVIKASGRAGDPEAIEDLISYLRSTVATRPFSCSRSHAPLVSTYILALSSLSRIGTQAALTSAIRIWNDLLATEPPFVPSPARTSSGQALEKVGVAKAAYAKGAYELVRMAVMGVKERTAVWAAVKAVSGLEAGRASSSSSSETGSTAAASLAVAATHGAFHPLNFPPRQASGDSAPRRTGGGGDSKRDAELDQLARILHNAIGRILSGDGRPGDLSSQLGSETVKVLEEWRGRIKAFAGIADRGSGRGLETATTATTDAADGEMAWRRRETVKKQAARERTSAAFDGARPRSPARSPYSRDWDDRDDYRPPPRRRDEGDRRHSPTGRPTYSEDRGPARRSQPSFSSSRPSSRSHEERTYRRH</sequence>
<evidence type="ECO:0000313" key="2">
    <source>
        <dbReference type="EMBL" id="POY72949.1"/>
    </source>
</evidence>
<feature type="region of interest" description="Disordered" evidence="1">
    <location>
        <begin position="803"/>
        <end position="822"/>
    </location>
</feature>
<dbReference type="STRING" id="741276.A0A2S5B859"/>
<keyword evidence="3" id="KW-1185">Reference proteome</keyword>
<dbReference type="Gene3D" id="1.25.40.10">
    <property type="entry name" value="Tetratricopeptide repeat domain"/>
    <property type="match status" value="1"/>
</dbReference>
<dbReference type="Proteomes" id="UP000237144">
    <property type="component" value="Unassembled WGS sequence"/>
</dbReference>